<protein>
    <submittedName>
        <fullName evidence="2">Uncharacterized protein</fullName>
    </submittedName>
</protein>
<name>A0ABT4IF76_9EURY</name>
<comment type="caution">
    <text evidence="2">The sequence shown here is derived from an EMBL/GenBank/DDBJ whole genome shotgun (WGS) entry which is preliminary data.</text>
</comment>
<dbReference type="EMBL" id="JAPTGB010000003">
    <property type="protein sequence ID" value="MCZ0859917.1"/>
    <property type="molecule type" value="Genomic_DNA"/>
</dbReference>
<organism evidence="2 3">
    <name type="scientific">Methanocorpusculum petauri</name>
    <dbReference type="NCBI Taxonomy" id="3002863"/>
    <lineage>
        <taxon>Archaea</taxon>
        <taxon>Methanobacteriati</taxon>
        <taxon>Methanobacteriota</taxon>
        <taxon>Stenosarchaea group</taxon>
        <taxon>Methanomicrobia</taxon>
        <taxon>Methanomicrobiales</taxon>
        <taxon>Methanocorpusculaceae</taxon>
        <taxon>Methanocorpusculum</taxon>
    </lineage>
</organism>
<evidence type="ECO:0000256" key="1">
    <source>
        <dbReference type="SAM" id="Phobius"/>
    </source>
</evidence>
<evidence type="ECO:0000313" key="3">
    <source>
        <dbReference type="Proteomes" id="UP001141422"/>
    </source>
</evidence>
<dbReference type="RefSeq" id="WP_268924139.1">
    <property type="nucleotide sequence ID" value="NZ_JAPTGB010000003.1"/>
</dbReference>
<keyword evidence="1" id="KW-0812">Transmembrane</keyword>
<keyword evidence="1" id="KW-1133">Transmembrane helix</keyword>
<keyword evidence="1" id="KW-0472">Membrane</keyword>
<proteinExistence type="predicted"/>
<reference evidence="2" key="1">
    <citation type="submission" date="2022-12" db="EMBL/GenBank/DDBJ databases">
        <title>Isolation and characterisation of novel Methanocorpusculum spp. from native Australian herbivores indicates the genus is ancestrally host-associated.</title>
        <authorList>
            <person name="Volmer J.G."/>
            <person name="Soo R.M."/>
            <person name="Evans P.N."/>
            <person name="Hoedt E.C."/>
            <person name="Astorga Alsina A.L."/>
            <person name="Woodcroft B.J."/>
            <person name="Tyson G.W."/>
            <person name="Hugenholtz P."/>
            <person name="Morrison M."/>
        </authorList>
    </citation>
    <scope>NUCLEOTIDE SEQUENCE</scope>
    <source>
        <strain evidence="2">MG</strain>
    </source>
</reference>
<accession>A0ABT4IF76</accession>
<keyword evidence="3" id="KW-1185">Reference proteome</keyword>
<feature type="transmembrane region" description="Helical" evidence="1">
    <location>
        <begin position="60"/>
        <end position="81"/>
    </location>
</feature>
<dbReference type="Proteomes" id="UP001141422">
    <property type="component" value="Unassembled WGS sequence"/>
</dbReference>
<feature type="transmembrane region" description="Helical" evidence="1">
    <location>
        <begin position="33"/>
        <end position="54"/>
    </location>
</feature>
<sequence length="103" mass="11642">MNTTEDNLMPSLEEAVNRYLNTYARLYRSYCRTVVACIASAVIPAGVILLLAVPGPAAPLTFKLTMIVLFVVNLLLFWMLLRTILQQRTVLRQLESWTREAAV</sequence>
<gene>
    <name evidence="2" type="ORF">O0S10_01580</name>
</gene>
<evidence type="ECO:0000313" key="2">
    <source>
        <dbReference type="EMBL" id="MCZ0859917.1"/>
    </source>
</evidence>